<dbReference type="Gene3D" id="3.30.420.40">
    <property type="match status" value="2"/>
</dbReference>
<evidence type="ECO:0000313" key="2">
    <source>
        <dbReference type="Proteomes" id="UP000273811"/>
    </source>
</evidence>
<dbReference type="OrthoDB" id="2690797at2"/>
<dbReference type="EMBL" id="QYTU02000014">
    <property type="protein sequence ID" value="RWR11856.1"/>
    <property type="molecule type" value="Genomic_DNA"/>
</dbReference>
<comment type="caution">
    <text evidence="1">The sequence shown here is derived from an EMBL/GenBank/DDBJ whole genome shotgun (WGS) entry which is preliminary data.</text>
</comment>
<keyword evidence="2" id="KW-1185">Reference proteome</keyword>
<reference evidence="1" key="1">
    <citation type="submission" date="2018-12" db="EMBL/GenBank/DDBJ databases">
        <authorList>
            <person name="Sun L."/>
            <person name="Chen Z."/>
        </authorList>
    </citation>
    <scope>NUCLEOTIDE SEQUENCE [LARGE SCALE GENOMIC DNA]</scope>
    <source>
        <strain evidence="1">DSM 16012</strain>
    </source>
</reference>
<proteinExistence type="predicted"/>
<name>A0A443IUU0_9BACI</name>
<dbReference type="Pfam" id="PF11104">
    <property type="entry name" value="PilM_2"/>
    <property type="match status" value="1"/>
</dbReference>
<evidence type="ECO:0008006" key="3">
    <source>
        <dbReference type="Google" id="ProtNLM"/>
    </source>
</evidence>
<evidence type="ECO:0000313" key="1">
    <source>
        <dbReference type="EMBL" id="RWR11856.1"/>
    </source>
</evidence>
<sequence length="334" mass="38936">MYTMLSFGKSKKFANIVIDDYVIRVVESNGPQLLNVKQLKERPIPAELIEQGRIADEIKFFDFMKQLVRDWKLKHLNVRFYAPESLVIMRQVEYPAHLNGNEVTDHFTFELGQSIHLPFENPVFDIHPMPEGEQANGRKKATLFAAPEEEISKFTHIFTDVHLQPKVVDVRPLGIYRYFHHLDKDRPGEVYLFFELNMLSLNISIFSDNRLEFSRFQPLDLDPNHLSYSLKDEDLFNWSYSGDESFLERLLDDQISELDRIMGFYRYSLYKGEKNVSQIIMTGDHPLLENVKQKIEQQYGLPVTLLKAYLAPSGDKETEIRFVPALGLVLKEGE</sequence>
<dbReference type="Proteomes" id="UP000273811">
    <property type="component" value="Unassembled WGS sequence"/>
</dbReference>
<protein>
    <recommendedName>
        <fullName evidence="3">Pilus assembly protein PilM</fullName>
    </recommendedName>
</protein>
<accession>A0A443IUU0</accession>
<dbReference type="Gene3D" id="3.30.1490.300">
    <property type="match status" value="1"/>
</dbReference>
<dbReference type="InterPro" id="IPR005883">
    <property type="entry name" value="PilM"/>
</dbReference>
<dbReference type="AlphaFoldDB" id="A0A443IUU0"/>
<organism evidence="1 2">
    <name type="scientific">Siminovitchia fortis</name>
    <dbReference type="NCBI Taxonomy" id="254758"/>
    <lineage>
        <taxon>Bacteria</taxon>
        <taxon>Bacillati</taxon>
        <taxon>Bacillota</taxon>
        <taxon>Bacilli</taxon>
        <taxon>Bacillales</taxon>
        <taxon>Bacillaceae</taxon>
        <taxon>Siminovitchia</taxon>
    </lineage>
</organism>
<gene>
    <name evidence="1" type="ORF">D4N35_007920</name>
</gene>